<sequence>MDPASLALAVVGTLDLCVTYGKKLINLCREQRNLESDLAEIILAIEGSLLKTETQLASLRALWDTIPSTLQEHYGDALTILQLRITGAFENVQYTVKFIHNATHLHQKVRAVYLKRRLNRVVTDLDDWKRRFDPSWYLITRVASSDIDAALNSKSPKDPSTMRLARMREAVNQAKSNGAPHQNSIFVSDALFKRERAPIAGTSRTSITSYRHGTQLVLLDRTDYTAKMPRVMGKTNVCDLAKLLLHVEPATFSLLKCEGVIEVPGETGTQFDFVFNIPKGLSSPHTLRSLLLEGSRCSLSKRFQLAKQLARSVMFVHATNFVHKNIRPDTVVVFADETGSIGPSFLIGFERIRKADGPTESVGDLEWEKNLYRHPVRQGLVPEEFFLMQHDIYSLGVCLLEVALWHSFVQINGGVSVPSSELPISDALEDKDRRRGAFAIKRQLVAIAKDQLPQLVGDTYTALVTACLCCLDKSDDNTLGDQRDLMDANGIGIGVRYIENILGKIEDLCA</sequence>
<gene>
    <name evidence="2" type="ORF">BDV26DRAFT_264578</name>
</gene>
<dbReference type="SUPFAM" id="SSF56112">
    <property type="entry name" value="Protein kinase-like (PK-like)"/>
    <property type="match status" value="1"/>
</dbReference>
<protein>
    <recommendedName>
        <fullName evidence="1">Protein kinase domain-containing protein</fullName>
    </recommendedName>
</protein>
<dbReference type="Proteomes" id="UP000326198">
    <property type="component" value="Unassembled WGS sequence"/>
</dbReference>
<reference evidence="2 3" key="1">
    <citation type="submission" date="2019-04" db="EMBL/GenBank/DDBJ databases">
        <title>Friends and foes A comparative genomics studyof 23 Aspergillus species from section Flavi.</title>
        <authorList>
            <consortium name="DOE Joint Genome Institute"/>
            <person name="Kjaerbolling I."/>
            <person name="Vesth T."/>
            <person name="Frisvad J.C."/>
            <person name="Nybo J.L."/>
            <person name="Theobald S."/>
            <person name="Kildgaard S."/>
            <person name="Isbrandt T."/>
            <person name="Kuo A."/>
            <person name="Sato A."/>
            <person name="Lyhne E.K."/>
            <person name="Kogle M.E."/>
            <person name="Wiebenga A."/>
            <person name="Kun R.S."/>
            <person name="Lubbers R.J."/>
            <person name="Makela M.R."/>
            <person name="Barry K."/>
            <person name="Chovatia M."/>
            <person name="Clum A."/>
            <person name="Daum C."/>
            <person name="Haridas S."/>
            <person name="He G."/>
            <person name="LaButti K."/>
            <person name="Lipzen A."/>
            <person name="Mondo S."/>
            <person name="Riley R."/>
            <person name="Salamov A."/>
            <person name="Simmons B.A."/>
            <person name="Magnuson J.K."/>
            <person name="Henrissat B."/>
            <person name="Mortensen U.H."/>
            <person name="Larsen T.O."/>
            <person name="Devries R.P."/>
            <person name="Grigoriev I.V."/>
            <person name="Machida M."/>
            <person name="Baker S.E."/>
            <person name="Andersen M.R."/>
        </authorList>
    </citation>
    <scope>NUCLEOTIDE SEQUENCE [LARGE SCALE GENOMIC DNA]</scope>
    <source>
        <strain evidence="2 3">IBT 29228</strain>
    </source>
</reference>
<evidence type="ECO:0000313" key="2">
    <source>
        <dbReference type="EMBL" id="KAE8376946.1"/>
    </source>
</evidence>
<accession>A0A5N7B631</accession>
<organism evidence="2 3">
    <name type="scientific">Aspergillus bertholletiae</name>
    <dbReference type="NCBI Taxonomy" id="1226010"/>
    <lineage>
        <taxon>Eukaryota</taxon>
        <taxon>Fungi</taxon>
        <taxon>Dikarya</taxon>
        <taxon>Ascomycota</taxon>
        <taxon>Pezizomycotina</taxon>
        <taxon>Eurotiomycetes</taxon>
        <taxon>Eurotiomycetidae</taxon>
        <taxon>Eurotiales</taxon>
        <taxon>Aspergillaceae</taxon>
        <taxon>Aspergillus</taxon>
        <taxon>Aspergillus subgen. Circumdati</taxon>
    </lineage>
</organism>
<dbReference type="Gene3D" id="1.10.510.10">
    <property type="entry name" value="Transferase(Phosphotransferase) domain 1"/>
    <property type="match status" value="1"/>
</dbReference>
<dbReference type="GO" id="GO:0004672">
    <property type="term" value="F:protein kinase activity"/>
    <property type="evidence" value="ECO:0007669"/>
    <property type="project" value="InterPro"/>
</dbReference>
<dbReference type="InterPro" id="IPR011009">
    <property type="entry name" value="Kinase-like_dom_sf"/>
</dbReference>
<dbReference type="AlphaFoldDB" id="A0A5N7B631"/>
<evidence type="ECO:0000313" key="3">
    <source>
        <dbReference type="Proteomes" id="UP000326198"/>
    </source>
</evidence>
<evidence type="ECO:0000259" key="1">
    <source>
        <dbReference type="PROSITE" id="PS50011"/>
    </source>
</evidence>
<dbReference type="EMBL" id="ML736231">
    <property type="protein sequence ID" value="KAE8376946.1"/>
    <property type="molecule type" value="Genomic_DNA"/>
</dbReference>
<dbReference type="InterPro" id="IPR000719">
    <property type="entry name" value="Prot_kinase_dom"/>
</dbReference>
<proteinExistence type="predicted"/>
<feature type="domain" description="Protein kinase" evidence="1">
    <location>
        <begin position="192"/>
        <end position="510"/>
    </location>
</feature>
<keyword evidence="3" id="KW-1185">Reference proteome</keyword>
<dbReference type="PROSITE" id="PS50011">
    <property type="entry name" value="PROTEIN_KINASE_DOM"/>
    <property type="match status" value="1"/>
</dbReference>
<name>A0A5N7B631_9EURO</name>
<dbReference type="PANTHER" id="PTHR37542">
    <property type="entry name" value="HELO DOMAIN-CONTAINING PROTEIN-RELATED"/>
    <property type="match status" value="1"/>
</dbReference>
<dbReference type="GO" id="GO:0005524">
    <property type="term" value="F:ATP binding"/>
    <property type="evidence" value="ECO:0007669"/>
    <property type="project" value="InterPro"/>
</dbReference>
<dbReference type="PANTHER" id="PTHR37542:SF3">
    <property type="entry name" value="PRION-INHIBITION AND PROPAGATION HELO DOMAIN-CONTAINING PROTEIN"/>
    <property type="match status" value="1"/>
</dbReference>
<dbReference type="OrthoDB" id="1911848at2759"/>